<accession>A0A6J7M302</accession>
<dbReference type="EMBL" id="CAFBNE010000221">
    <property type="protein sequence ID" value="CAB4972769.1"/>
    <property type="molecule type" value="Genomic_DNA"/>
</dbReference>
<organism evidence="1">
    <name type="scientific">freshwater metagenome</name>
    <dbReference type="NCBI Taxonomy" id="449393"/>
    <lineage>
        <taxon>unclassified sequences</taxon>
        <taxon>metagenomes</taxon>
        <taxon>ecological metagenomes</taxon>
    </lineage>
</organism>
<name>A0A6J7M302_9ZZZZ</name>
<proteinExistence type="predicted"/>
<sequence length="281" mass="30424">MSLEDLPDVHAAGNAERVENDVDGRSVLEERHVLGGQDLRDDALVAVATGELVALGDLALLRDVDAHEQVHARGQLIALLAVEDAYADDLARLAVRHLERGVAHLTGLLAEDRTQETLLRGQLGLALRRDLADEDVARDHVGPDADDAAVIKIGEDFLRDIGDVSRDLLGTELGVASVDLVLVDVDGRQDIVLDKPLVEDDRVLVVVTLPRHECHEEVLPERHLAELGGRAVCKHLTDLDALALGHDRTLVEAGALIRSVELLDAIRGVGAIVVCHRHEVR</sequence>
<reference evidence="1" key="1">
    <citation type="submission" date="2020-05" db="EMBL/GenBank/DDBJ databases">
        <authorList>
            <person name="Chiriac C."/>
            <person name="Salcher M."/>
            <person name="Ghai R."/>
            <person name="Kavagutti S V."/>
        </authorList>
    </citation>
    <scope>NUCLEOTIDE SEQUENCE</scope>
</reference>
<dbReference type="AlphaFoldDB" id="A0A6J7M302"/>
<evidence type="ECO:0000313" key="1">
    <source>
        <dbReference type="EMBL" id="CAB4972769.1"/>
    </source>
</evidence>
<protein>
    <submittedName>
        <fullName evidence="1">Unannotated protein</fullName>
    </submittedName>
</protein>
<gene>
    <name evidence="1" type="ORF">UFOPK3772_03515</name>
</gene>